<dbReference type="Pfam" id="PF00400">
    <property type="entry name" value="WD40"/>
    <property type="match status" value="1"/>
</dbReference>
<dbReference type="PANTHER" id="PTHR44566">
    <property type="entry name" value="TRANSDUCIN/WD40 REPEAT-LIKE SUPERFAMILY PROTEIN"/>
    <property type="match status" value="1"/>
</dbReference>
<organism evidence="5 6">
    <name type="scientific">Pyrus ussuriensis x Pyrus communis</name>
    <dbReference type="NCBI Taxonomy" id="2448454"/>
    <lineage>
        <taxon>Eukaryota</taxon>
        <taxon>Viridiplantae</taxon>
        <taxon>Streptophyta</taxon>
        <taxon>Embryophyta</taxon>
        <taxon>Tracheophyta</taxon>
        <taxon>Spermatophyta</taxon>
        <taxon>Magnoliopsida</taxon>
        <taxon>eudicotyledons</taxon>
        <taxon>Gunneridae</taxon>
        <taxon>Pentapetalae</taxon>
        <taxon>rosids</taxon>
        <taxon>fabids</taxon>
        <taxon>Rosales</taxon>
        <taxon>Rosaceae</taxon>
        <taxon>Amygdaloideae</taxon>
        <taxon>Maleae</taxon>
        <taxon>Pyrus</taxon>
    </lineage>
</organism>
<reference evidence="5 6" key="1">
    <citation type="submission" date="2019-09" db="EMBL/GenBank/DDBJ databases">
        <authorList>
            <person name="Ou C."/>
        </authorList>
    </citation>
    <scope>NUCLEOTIDE SEQUENCE [LARGE SCALE GENOMIC DNA]</scope>
    <source>
        <strain evidence="5">S2</strain>
        <tissue evidence="5">Leaf</tissue>
    </source>
</reference>
<reference evidence="6" key="2">
    <citation type="submission" date="2019-10" db="EMBL/GenBank/DDBJ databases">
        <title>A de novo genome assembly of a pear dwarfing rootstock.</title>
        <authorList>
            <person name="Wang F."/>
            <person name="Wang J."/>
            <person name="Li S."/>
            <person name="Zhang Y."/>
            <person name="Fang M."/>
            <person name="Ma L."/>
            <person name="Zhao Y."/>
            <person name="Jiang S."/>
        </authorList>
    </citation>
    <scope>NUCLEOTIDE SEQUENCE [LARGE SCALE GENOMIC DNA]</scope>
</reference>
<feature type="region of interest" description="Disordered" evidence="4">
    <location>
        <begin position="85"/>
        <end position="105"/>
    </location>
</feature>
<dbReference type="AlphaFoldDB" id="A0A5N5FW46"/>
<dbReference type="Gene3D" id="2.130.10.10">
    <property type="entry name" value="YVTN repeat-like/Quinoprotein amine dehydrogenase"/>
    <property type="match status" value="1"/>
</dbReference>
<dbReference type="SMART" id="SM00320">
    <property type="entry name" value="WD40"/>
    <property type="match status" value="2"/>
</dbReference>
<evidence type="ECO:0000256" key="2">
    <source>
        <dbReference type="ARBA" id="ARBA00022737"/>
    </source>
</evidence>
<feature type="region of interest" description="Disordered" evidence="4">
    <location>
        <begin position="1"/>
        <end position="41"/>
    </location>
</feature>
<evidence type="ECO:0000313" key="6">
    <source>
        <dbReference type="Proteomes" id="UP000327157"/>
    </source>
</evidence>
<evidence type="ECO:0000256" key="4">
    <source>
        <dbReference type="SAM" id="MobiDB-lite"/>
    </source>
</evidence>
<dbReference type="EMBL" id="SMOL01000559">
    <property type="protein sequence ID" value="KAB2605821.1"/>
    <property type="molecule type" value="Genomic_DNA"/>
</dbReference>
<dbReference type="SUPFAM" id="SSF50978">
    <property type="entry name" value="WD40 repeat-like"/>
    <property type="match status" value="1"/>
</dbReference>
<dbReference type="OrthoDB" id="1189415at2759"/>
<comment type="caution">
    <text evidence="5">The sequence shown here is derived from an EMBL/GenBank/DDBJ whole genome shotgun (WGS) entry which is preliminary data.</text>
</comment>
<keyword evidence="6" id="KW-1185">Reference proteome</keyword>
<dbReference type="InterPro" id="IPR019775">
    <property type="entry name" value="WD40_repeat_CS"/>
</dbReference>
<protein>
    <submittedName>
        <fullName evidence="5">WD repeat-containing protein 25</fullName>
    </submittedName>
</protein>
<dbReference type="InterPro" id="IPR053053">
    <property type="entry name" value="WD_repeat_protein"/>
</dbReference>
<gene>
    <name evidence="5" type="ORF">D8674_005538</name>
</gene>
<dbReference type="PROSITE" id="PS50294">
    <property type="entry name" value="WD_REPEATS_REGION"/>
    <property type="match status" value="1"/>
</dbReference>
<dbReference type="PROSITE" id="PS50082">
    <property type="entry name" value="WD_REPEATS_2"/>
    <property type="match status" value="1"/>
</dbReference>
<dbReference type="PROSITE" id="PS00678">
    <property type="entry name" value="WD_REPEATS_1"/>
    <property type="match status" value="1"/>
</dbReference>
<dbReference type="Proteomes" id="UP000327157">
    <property type="component" value="Chromosome 11"/>
</dbReference>
<dbReference type="PANTHER" id="PTHR44566:SF1">
    <property type="entry name" value="WD REPEAT-CONTAINING PROTEIN 25"/>
    <property type="match status" value="1"/>
</dbReference>
<evidence type="ECO:0000256" key="3">
    <source>
        <dbReference type="PROSITE-ProRule" id="PRU00221"/>
    </source>
</evidence>
<dbReference type="InterPro" id="IPR001680">
    <property type="entry name" value="WD40_rpt"/>
</dbReference>
<evidence type="ECO:0000256" key="1">
    <source>
        <dbReference type="ARBA" id="ARBA00022574"/>
    </source>
</evidence>
<feature type="repeat" description="WD" evidence="3">
    <location>
        <begin position="139"/>
        <end position="173"/>
    </location>
</feature>
<sequence length="283" mass="32291">MDLLCNVYSNPSDNEEEEEEDKKAEGIKQTITPPNPNRLKSDNPFAHTKFHHPPPESTQFPTLQAEALVPGRYISKRERALLASQPTIPDPQPNPNAHAAFGSISDSDVPRDVMLWLRNKAKRGRSQLGQLPQRMSVALNKPTKAVNAVHWSPSHAHLLASASMDHTICIWNVWSSDQKVARVFNFHNAVVKDVKWSLQGLSVLSCVYDSSSRLVDIEKGLEIQVFKEDQVVSVIRFRQFHSVKILLFFGMFRDNSTTPCNLFCCHISLQSSTFFYFYFYFYF</sequence>
<name>A0A5N5FW46_9ROSA</name>
<keyword evidence="2" id="KW-0677">Repeat</keyword>
<dbReference type="InterPro" id="IPR036322">
    <property type="entry name" value="WD40_repeat_dom_sf"/>
</dbReference>
<reference evidence="5 6" key="3">
    <citation type="submission" date="2019-11" db="EMBL/GenBank/DDBJ databases">
        <title>A de novo genome assembly of a pear dwarfing rootstock.</title>
        <authorList>
            <person name="Wang F."/>
            <person name="Wang J."/>
            <person name="Li S."/>
            <person name="Zhang Y."/>
            <person name="Fang M."/>
            <person name="Ma L."/>
            <person name="Zhao Y."/>
            <person name="Jiang S."/>
        </authorList>
    </citation>
    <scope>NUCLEOTIDE SEQUENCE [LARGE SCALE GENOMIC DNA]</scope>
    <source>
        <strain evidence="5">S2</strain>
        <tissue evidence="5">Leaf</tissue>
    </source>
</reference>
<proteinExistence type="predicted"/>
<dbReference type="InterPro" id="IPR015943">
    <property type="entry name" value="WD40/YVTN_repeat-like_dom_sf"/>
</dbReference>
<evidence type="ECO:0000313" key="5">
    <source>
        <dbReference type="EMBL" id="KAB2605821.1"/>
    </source>
</evidence>
<keyword evidence="1 3" id="KW-0853">WD repeat</keyword>
<accession>A0A5N5FW46</accession>